<evidence type="ECO:0000313" key="2">
    <source>
        <dbReference type="EMBL" id="PLR29680.1"/>
    </source>
</evidence>
<dbReference type="AlphaFoldDB" id="A0A2N5DTB5"/>
<protein>
    <submittedName>
        <fullName evidence="2">Uncharacterized protein</fullName>
    </submittedName>
</protein>
<comment type="caution">
    <text evidence="2">The sequence shown here is derived from an EMBL/GenBank/DDBJ whole genome shotgun (WGS) entry which is preliminary data.</text>
</comment>
<dbReference type="EMBL" id="PJZF01000053">
    <property type="protein sequence ID" value="PLR29680.1"/>
    <property type="molecule type" value="Genomic_DNA"/>
</dbReference>
<dbReference type="RefSeq" id="WP_101818560.1">
    <property type="nucleotide sequence ID" value="NZ_PJZF01000053.1"/>
</dbReference>
<dbReference type="OrthoDB" id="6444192at2"/>
<sequence length="298" mass="33735">MKDFARAEKIYKQFLEFRQSFLNNALEMAVASDISTEGLKYRPIVIVPPEYLIKFESDIALWEKYAATLDEYPELGTARRLFHPVPKLITGATSVRYFYANAAAQSTILASNVIKSIQISIRQANEYIKEEDARKLALDGLEHDLKIIESLPEGTKLRTRRTGYTDLICQYDTHTERTIPVRASGNGVFFDGTHVTSVNEGASRLNGRISVYDRVEPLPIRFLTGCNVYILSEVEEMKEIMKEEAKERRAEGKVQYRIDQAMKRKAKKEGLAKDKKSAQVKRAAKAPGELNPAGSDHK</sequence>
<gene>
    <name evidence="2" type="ORF">CYR55_22665</name>
</gene>
<accession>A0A2N5DTB5</accession>
<feature type="region of interest" description="Disordered" evidence="1">
    <location>
        <begin position="263"/>
        <end position="298"/>
    </location>
</feature>
<proteinExistence type="predicted"/>
<organism evidence="2 3">
    <name type="scientific">Chimaeribacter californicus</name>
    <dbReference type="NCBI Taxonomy" id="2060067"/>
    <lineage>
        <taxon>Bacteria</taxon>
        <taxon>Pseudomonadati</taxon>
        <taxon>Pseudomonadota</taxon>
        <taxon>Gammaproteobacteria</taxon>
        <taxon>Enterobacterales</taxon>
        <taxon>Yersiniaceae</taxon>
        <taxon>Chimaeribacter</taxon>
    </lineage>
</organism>
<evidence type="ECO:0000313" key="3">
    <source>
        <dbReference type="Proteomes" id="UP000234240"/>
    </source>
</evidence>
<reference evidence="2 3" key="1">
    <citation type="submission" date="2017-12" db="EMBL/GenBank/DDBJ databases">
        <title>Characterization of six clinical isolates of Enterochimera gen. nov., a novel genus of the Yersiniaciae family and the three species Enterochimera arupensis sp. nov., Enterochimera coloradensis sp. nov, and Enterochimera californica sp. nov.</title>
        <authorList>
            <person name="Rossi A."/>
            <person name="Fisher M."/>
        </authorList>
    </citation>
    <scope>NUCLEOTIDE SEQUENCE [LARGE SCALE GENOMIC DNA]</scope>
    <source>
        <strain evidence="3">2015-Iso6</strain>
    </source>
</reference>
<evidence type="ECO:0000256" key="1">
    <source>
        <dbReference type="SAM" id="MobiDB-lite"/>
    </source>
</evidence>
<name>A0A2N5DTB5_9GAMM</name>
<keyword evidence="3" id="KW-1185">Reference proteome</keyword>
<dbReference type="Proteomes" id="UP000234240">
    <property type="component" value="Unassembled WGS sequence"/>
</dbReference>
<feature type="compositionally biased region" description="Basic and acidic residues" evidence="1">
    <location>
        <begin position="263"/>
        <end position="277"/>
    </location>
</feature>